<evidence type="ECO:0000256" key="9">
    <source>
        <dbReference type="ARBA" id="ARBA00022977"/>
    </source>
</evidence>
<dbReference type="Pfam" id="PF02568">
    <property type="entry name" value="ThiI"/>
    <property type="match status" value="1"/>
</dbReference>
<dbReference type="EMBL" id="MIJF01000018">
    <property type="protein sequence ID" value="OEF99603.1"/>
    <property type="molecule type" value="Genomic_DNA"/>
</dbReference>
<comment type="catalytic activity">
    <reaction evidence="10 19">
        <text>[ThiI sulfur-carrier protein]-S-sulfanyl-L-cysteine + a uridine in tRNA + 2 reduced [2Fe-2S]-[ferredoxin] + ATP + H(+) = [ThiI sulfur-carrier protein]-L-cysteine + a 4-thiouridine in tRNA + 2 oxidized [2Fe-2S]-[ferredoxin] + AMP + diphosphate</text>
        <dbReference type="Rhea" id="RHEA:24176"/>
        <dbReference type="Rhea" id="RHEA-COMP:10000"/>
        <dbReference type="Rhea" id="RHEA-COMP:10001"/>
        <dbReference type="Rhea" id="RHEA-COMP:13337"/>
        <dbReference type="Rhea" id="RHEA-COMP:13338"/>
        <dbReference type="Rhea" id="RHEA-COMP:13339"/>
        <dbReference type="Rhea" id="RHEA-COMP:13340"/>
        <dbReference type="ChEBI" id="CHEBI:15378"/>
        <dbReference type="ChEBI" id="CHEBI:29950"/>
        <dbReference type="ChEBI" id="CHEBI:30616"/>
        <dbReference type="ChEBI" id="CHEBI:33019"/>
        <dbReference type="ChEBI" id="CHEBI:33737"/>
        <dbReference type="ChEBI" id="CHEBI:33738"/>
        <dbReference type="ChEBI" id="CHEBI:61963"/>
        <dbReference type="ChEBI" id="CHEBI:65315"/>
        <dbReference type="ChEBI" id="CHEBI:136798"/>
        <dbReference type="ChEBI" id="CHEBI:456215"/>
        <dbReference type="EC" id="2.8.1.4"/>
    </reaction>
</comment>
<dbReference type="Gene3D" id="3.40.50.620">
    <property type="entry name" value="HUPs"/>
    <property type="match status" value="1"/>
</dbReference>
<dbReference type="InterPro" id="IPR003720">
    <property type="entry name" value="tRNA_STrfase"/>
</dbReference>
<feature type="domain" description="THUMP" evidence="20">
    <location>
        <begin position="60"/>
        <end position="165"/>
    </location>
</feature>
<dbReference type="PANTHER" id="PTHR43209">
    <property type="entry name" value="TRNA SULFURTRANSFERASE"/>
    <property type="match status" value="1"/>
</dbReference>
<dbReference type="PROSITE" id="PS51165">
    <property type="entry name" value="THUMP"/>
    <property type="match status" value="1"/>
</dbReference>
<proteinExistence type="inferred from homology"/>
<evidence type="ECO:0000256" key="7">
    <source>
        <dbReference type="ARBA" id="ARBA00022840"/>
    </source>
</evidence>
<dbReference type="Pfam" id="PF02926">
    <property type="entry name" value="THUMP"/>
    <property type="match status" value="1"/>
</dbReference>
<name>A0A1D2YVC5_9BACI</name>
<dbReference type="CDD" id="cd01712">
    <property type="entry name" value="PPase_ThiI"/>
    <property type="match status" value="1"/>
</dbReference>
<evidence type="ECO:0000313" key="22">
    <source>
        <dbReference type="Proteomes" id="UP000243739"/>
    </source>
</evidence>
<gene>
    <name evidence="19" type="primary">thiI</name>
    <name evidence="21" type="ORF">BHF71_08245</name>
</gene>
<dbReference type="FunFam" id="3.40.50.620:FF:000053">
    <property type="entry name" value="Probable tRNA sulfurtransferase"/>
    <property type="match status" value="1"/>
</dbReference>
<keyword evidence="22" id="KW-1185">Reference proteome</keyword>
<evidence type="ECO:0000256" key="8">
    <source>
        <dbReference type="ARBA" id="ARBA00022884"/>
    </source>
</evidence>
<dbReference type="AlphaFoldDB" id="A0A1D2YVC5"/>
<feature type="binding site" evidence="19">
    <location>
        <position position="265"/>
    </location>
    <ligand>
        <name>ATP</name>
        <dbReference type="ChEBI" id="CHEBI:30616"/>
    </ligand>
</feature>
<dbReference type="GO" id="GO:0002937">
    <property type="term" value="P:tRNA 4-thiouridine biosynthesis"/>
    <property type="evidence" value="ECO:0007669"/>
    <property type="project" value="TreeGrafter"/>
</dbReference>
<sequence length="408" mass="46291">MNYDYILVRYGEIALKGKNRYKFEDRLAQNIRNVLKDLEKTKVTKTFGRIYVELNGEASDTVTERLKKVFGLISFSPVKKSDVDIEEIKKTALELIKKSKPVPKTFKVETKRPYKNFPLKSPEITYEVGSHILRNTENLTVDVHNPDVTVNIEVREEGAYIFSEVIKGIGGMPGESSGKGMVLLSGGIDSPVASWFAMKRGLLVEGIHFHTYPITAEESLEKVLDLAKVLSNYSGQFKVHFVPFLEIQSEIRKYAPESHYITIMRRMFLRIAEKLAEKRKALALVTGESLGQVASQTLHSMHTINQVTNIPIIRPLITMDKLEIIEVAKKIGTYEASIRPFEDCCSLFVPKNPATKPTIKVSEKAEKYMPIDDLIDEALEKTRLVTFTPYSNITVKDVLKDDYIELPK</sequence>
<dbReference type="InterPro" id="IPR049961">
    <property type="entry name" value="ThiI_N"/>
</dbReference>
<keyword evidence="3 19" id="KW-0963">Cytoplasm</keyword>
<dbReference type="GO" id="GO:0009229">
    <property type="term" value="P:thiamine diphosphate biosynthetic process"/>
    <property type="evidence" value="ECO:0007669"/>
    <property type="project" value="UniProtKB-UniRule"/>
</dbReference>
<dbReference type="InterPro" id="IPR014729">
    <property type="entry name" value="Rossmann-like_a/b/a_fold"/>
</dbReference>
<feature type="binding site" evidence="19">
    <location>
        <position position="296"/>
    </location>
    <ligand>
        <name>ATP</name>
        <dbReference type="ChEBI" id="CHEBI:30616"/>
    </ligand>
</feature>
<dbReference type="OrthoDB" id="9773948at2"/>
<evidence type="ECO:0000256" key="11">
    <source>
        <dbReference type="ARBA" id="ARBA00052330"/>
    </source>
</evidence>
<evidence type="ECO:0000256" key="2">
    <source>
        <dbReference type="ARBA" id="ARBA00004948"/>
    </source>
</evidence>
<evidence type="ECO:0000256" key="6">
    <source>
        <dbReference type="ARBA" id="ARBA00022741"/>
    </source>
</evidence>
<dbReference type="GO" id="GO:0052837">
    <property type="term" value="P:thiazole biosynthetic process"/>
    <property type="evidence" value="ECO:0007669"/>
    <property type="project" value="TreeGrafter"/>
</dbReference>
<keyword evidence="4 19" id="KW-0820">tRNA-binding</keyword>
<dbReference type="NCBIfam" id="TIGR00342">
    <property type="entry name" value="tRNA uracil 4-sulfurtransferase ThiI"/>
    <property type="match status" value="1"/>
</dbReference>
<dbReference type="InterPro" id="IPR054173">
    <property type="entry name" value="ThiI_fer"/>
</dbReference>
<evidence type="ECO:0000256" key="5">
    <source>
        <dbReference type="ARBA" id="ARBA00022679"/>
    </source>
</evidence>
<dbReference type="GO" id="GO:0000049">
    <property type="term" value="F:tRNA binding"/>
    <property type="evidence" value="ECO:0007669"/>
    <property type="project" value="UniProtKB-UniRule"/>
</dbReference>
<dbReference type="InterPro" id="IPR050102">
    <property type="entry name" value="tRNA_sulfurtransferase_ThiI"/>
</dbReference>
<evidence type="ECO:0000313" key="21">
    <source>
        <dbReference type="EMBL" id="OEF99603.1"/>
    </source>
</evidence>
<dbReference type="InterPro" id="IPR049962">
    <property type="entry name" value="THUMP_ThiI"/>
</dbReference>
<dbReference type="SMART" id="SM00981">
    <property type="entry name" value="THUMP"/>
    <property type="match status" value="1"/>
</dbReference>
<dbReference type="Pfam" id="PF22025">
    <property type="entry name" value="ThiI_fer"/>
    <property type="match status" value="1"/>
</dbReference>
<keyword evidence="8 19" id="KW-0694">RNA-binding</keyword>
<dbReference type="SUPFAM" id="SSF52402">
    <property type="entry name" value="Adenine nucleotide alpha hydrolases-like"/>
    <property type="match status" value="1"/>
</dbReference>
<dbReference type="GO" id="GO:0004810">
    <property type="term" value="F:CCA tRNA nucleotidyltransferase activity"/>
    <property type="evidence" value="ECO:0007669"/>
    <property type="project" value="InterPro"/>
</dbReference>
<comment type="pathway">
    <text evidence="2 19">Cofactor biosynthesis; thiamine diphosphate biosynthesis.</text>
</comment>
<dbReference type="SUPFAM" id="SSF143437">
    <property type="entry name" value="THUMP domain-like"/>
    <property type="match status" value="1"/>
</dbReference>
<protein>
    <recommendedName>
        <fullName evidence="15 19">Probable tRNA sulfurtransferase</fullName>
        <ecNumber evidence="14 19">2.8.1.4</ecNumber>
    </recommendedName>
    <alternativeName>
        <fullName evidence="16 19">Sulfur carrier protein ThiS sulfurtransferase</fullName>
    </alternativeName>
    <alternativeName>
        <fullName evidence="17 19">Thiamine biosynthesis protein ThiI</fullName>
    </alternativeName>
    <alternativeName>
        <fullName evidence="18 19">tRNA 4-thiouridine synthase</fullName>
    </alternativeName>
</protein>
<dbReference type="Gene3D" id="3.30.2130.30">
    <property type="match status" value="1"/>
</dbReference>
<evidence type="ECO:0000256" key="14">
    <source>
        <dbReference type="ARBA" id="ARBA00066827"/>
    </source>
</evidence>
<evidence type="ECO:0000256" key="13">
    <source>
        <dbReference type="ARBA" id="ARBA00061472"/>
    </source>
</evidence>
<dbReference type="GO" id="GO:0009228">
    <property type="term" value="P:thiamine biosynthetic process"/>
    <property type="evidence" value="ECO:0007669"/>
    <property type="project" value="UniProtKB-KW"/>
</dbReference>
<evidence type="ECO:0000256" key="17">
    <source>
        <dbReference type="ARBA" id="ARBA00077849"/>
    </source>
</evidence>
<keyword evidence="9 19" id="KW-0784">Thiamine biosynthesis</keyword>
<comment type="function">
    <text evidence="12 19">Catalyzes the ATP-dependent transfer of a sulfur to tRNA to produce 4-thiouridine in position 8 of tRNAs, which functions as a near-UV photosensor. Also catalyzes the transfer of sulfur to the sulfur carrier protein ThiS, forming ThiS-thiocarboxylate. This is a step in the synthesis of thiazole, in the thiamine biosynthesis pathway. The sulfur is donated as persulfide by IscS.</text>
</comment>
<dbReference type="GO" id="GO:0140741">
    <property type="term" value="F:tRNA-uracil-4 sulfurtransferase activity"/>
    <property type="evidence" value="ECO:0007669"/>
    <property type="project" value="UniProtKB-EC"/>
</dbReference>
<comment type="similarity">
    <text evidence="13 19">Belongs to the ThiI family.</text>
</comment>
<dbReference type="GO" id="GO:0005524">
    <property type="term" value="F:ATP binding"/>
    <property type="evidence" value="ECO:0007669"/>
    <property type="project" value="UniProtKB-UniRule"/>
</dbReference>
<comment type="caution">
    <text evidence="21">The sequence shown here is derived from an EMBL/GenBank/DDBJ whole genome shotgun (WGS) entry which is preliminary data.</text>
</comment>
<dbReference type="STRING" id="337097.BHF71_08245"/>
<evidence type="ECO:0000256" key="10">
    <source>
        <dbReference type="ARBA" id="ARBA00050570"/>
    </source>
</evidence>
<evidence type="ECO:0000256" key="16">
    <source>
        <dbReference type="ARBA" id="ARBA00075337"/>
    </source>
</evidence>
<feature type="binding site" evidence="19">
    <location>
        <position position="287"/>
    </location>
    <ligand>
        <name>ATP</name>
        <dbReference type="ChEBI" id="CHEBI:30616"/>
    </ligand>
</feature>
<comment type="subcellular location">
    <subcellularLocation>
        <location evidence="1 19">Cytoplasm</location>
    </subcellularLocation>
</comment>
<dbReference type="GO" id="GO:0005829">
    <property type="term" value="C:cytosol"/>
    <property type="evidence" value="ECO:0007669"/>
    <property type="project" value="TreeGrafter"/>
</dbReference>
<feature type="binding site" evidence="19">
    <location>
        <begin position="208"/>
        <end position="209"/>
    </location>
    <ligand>
        <name>ATP</name>
        <dbReference type="ChEBI" id="CHEBI:30616"/>
    </ligand>
</feature>
<dbReference type="EC" id="2.8.1.4" evidence="14 19"/>
<evidence type="ECO:0000256" key="3">
    <source>
        <dbReference type="ARBA" id="ARBA00022490"/>
    </source>
</evidence>
<evidence type="ECO:0000256" key="4">
    <source>
        <dbReference type="ARBA" id="ARBA00022555"/>
    </source>
</evidence>
<evidence type="ECO:0000259" key="20">
    <source>
        <dbReference type="PROSITE" id="PS51165"/>
    </source>
</evidence>
<evidence type="ECO:0000256" key="1">
    <source>
        <dbReference type="ARBA" id="ARBA00004496"/>
    </source>
</evidence>
<evidence type="ECO:0000256" key="19">
    <source>
        <dbReference type="HAMAP-Rule" id="MF_00021"/>
    </source>
</evidence>
<dbReference type="CDD" id="cd11716">
    <property type="entry name" value="THUMP_ThiI"/>
    <property type="match status" value="1"/>
</dbReference>
<dbReference type="RefSeq" id="WP_069656525.1">
    <property type="nucleotide sequence ID" value="NZ_MIJF01000018.1"/>
</dbReference>
<dbReference type="InterPro" id="IPR020536">
    <property type="entry name" value="ThiI_AANH"/>
</dbReference>
<dbReference type="InterPro" id="IPR004114">
    <property type="entry name" value="THUMP_dom"/>
</dbReference>
<evidence type="ECO:0000256" key="18">
    <source>
        <dbReference type="ARBA" id="ARBA00080570"/>
    </source>
</evidence>
<reference evidence="21 22" key="1">
    <citation type="submission" date="2016-09" db="EMBL/GenBank/DDBJ databases">
        <title>Draft genome sequence for the type strain of Vulcanibacillus modesticaldus BR, a strictly anaerobic, moderately thermophilic, and nitrate-reducing bacterium from deep sea-hydrothermal vents of the Mid-Atlantic Ridge.</title>
        <authorList>
            <person name="Abin C.A."/>
            <person name="Hollibaugh J.T."/>
        </authorList>
    </citation>
    <scope>NUCLEOTIDE SEQUENCE [LARGE SCALE GENOMIC DNA]</scope>
    <source>
        <strain evidence="21 22">BR</strain>
    </source>
</reference>
<feature type="binding site" evidence="19">
    <location>
        <begin position="183"/>
        <end position="184"/>
    </location>
    <ligand>
        <name>ATP</name>
        <dbReference type="ChEBI" id="CHEBI:30616"/>
    </ligand>
</feature>
<keyword evidence="6 19" id="KW-0547">Nucleotide-binding</keyword>
<evidence type="ECO:0000256" key="12">
    <source>
        <dbReference type="ARBA" id="ARBA00058382"/>
    </source>
</evidence>
<accession>A0A1D2YVC5</accession>
<keyword evidence="5 19" id="KW-0808">Transferase</keyword>
<dbReference type="PANTHER" id="PTHR43209:SF1">
    <property type="entry name" value="TRNA SULFURTRANSFERASE"/>
    <property type="match status" value="1"/>
</dbReference>
<dbReference type="HAMAP" id="MF_00021">
    <property type="entry name" value="ThiI"/>
    <property type="match status" value="1"/>
</dbReference>
<comment type="catalytic activity">
    <reaction evidence="11 19">
        <text>[ThiS sulfur-carrier protein]-C-terminal Gly-Gly-AMP + S-sulfanyl-L-cysteinyl-[cysteine desulfurase] + AH2 = [ThiS sulfur-carrier protein]-C-terminal-Gly-aminoethanethioate + L-cysteinyl-[cysteine desulfurase] + A + AMP + 2 H(+)</text>
        <dbReference type="Rhea" id="RHEA:43340"/>
        <dbReference type="Rhea" id="RHEA-COMP:12157"/>
        <dbReference type="Rhea" id="RHEA-COMP:12158"/>
        <dbReference type="Rhea" id="RHEA-COMP:12910"/>
        <dbReference type="Rhea" id="RHEA-COMP:19908"/>
        <dbReference type="ChEBI" id="CHEBI:13193"/>
        <dbReference type="ChEBI" id="CHEBI:15378"/>
        <dbReference type="ChEBI" id="CHEBI:17499"/>
        <dbReference type="ChEBI" id="CHEBI:29950"/>
        <dbReference type="ChEBI" id="CHEBI:61963"/>
        <dbReference type="ChEBI" id="CHEBI:90618"/>
        <dbReference type="ChEBI" id="CHEBI:232372"/>
        <dbReference type="ChEBI" id="CHEBI:456215"/>
    </reaction>
</comment>
<dbReference type="UniPathway" id="UPA00060"/>
<keyword evidence="7 19" id="KW-0067">ATP-binding</keyword>
<evidence type="ECO:0000256" key="15">
    <source>
        <dbReference type="ARBA" id="ARBA00071867"/>
    </source>
</evidence>
<organism evidence="21 22">
    <name type="scientific">Vulcanibacillus modesticaldus</name>
    <dbReference type="NCBI Taxonomy" id="337097"/>
    <lineage>
        <taxon>Bacteria</taxon>
        <taxon>Bacillati</taxon>
        <taxon>Bacillota</taxon>
        <taxon>Bacilli</taxon>
        <taxon>Bacillales</taxon>
        <taxon>Bacillaceae</taxon>
        <taxon>Vulcanibacillus</taxon>
    </lineage>
</organism>
<dbReference type="Proteomes" id="UP000243739">
    <property type="component" value="Unassembled WGS sequence"/>
</dbReference>